<evidence type="ECO:0000256" key="15">
    <source>
        <dbReference type="ARBA" id="ARBA00066561"/>
    </source>
</evidence>
<dbReference type="GO" id="GO:0010073">
    <property type="term" value="P:meristem maintenance"/>
    <property type="evidence" value="ECO:0007669"/>
    <property type="project" value="UniProtKB-ARBA"/>
</dbReference>
<feature type="domain" description="Transferrin receptor-like dimerisation" evidence="16">
    <location>
        <begin position="574"/>
        <end position="691"/>
    </location>
</feature>
<proteinExistence type="inferred from homology"/>
<keyword evidence="10" id="KW-0482">Metalloprotease</keyword>
<reference evidence="18 19" key="1">
    <citation type="journal article" date="2020" name="Nat. Food">
        <title>A phased Vanilla planifolia genome enables genetic improvement of flavour and production.</title>
        <authorList>
            <person name="Hasing T."/>
            <person name="Tang H."/>
            <person name="Brym M."/>
            <person name="Khazi F."/>
            <person name="Huang T."/>
            <person name="Chambers A.H."/>
        </authorList>
    </citation>
    <scope>NUCLEOTIDE SEQUENCE [LARGE SCALE GENOMIC DNA]</scope>
    <source>
        <tissue evidence="18">Leaf</tissue>
    </source>
</reference>
<comment type="similarity">
    <text evidence="2">Belongs to the peptidase M28 family. M28B subfamily.</text>
</comment>
<evidence type="ECO:0000256" key="8">
    <source>
        <dbReference type="ARBA" id="ARBA00022968"/>
    </source>
</evidence>
<evidence type="ECO:0000256" key="4">
    <source>
        <dbReference type="ARBA" id="ARBA00022692"/>
    </source>
</evidence>
<sequence>MSYLPPNFSLYARLLLLVVPLFLVVLSFRLYPPRSGNSPVSSASVAGFSADARRLFLNGSASANTTISYHLRMLTLSPHLAGTPSGAAAFDYVRSGLGFPGLETHTDEYSPLLSYPGVASLDLLRPDGSLFKSLSLTEPADPAVRSVLPYHAYSPSGVAIAPAVYVNLGRDEDYLALERLGVDVRGLVAVIRRGGGPRGTVVEAAAVRGAKAVLMFRSNDSGGVERGNVLLGGSGDPLTPGWAAEADAERLPIEDGRVKSRFPRIPSMPVSASTAAEILGSLGGPLAPPEWIAEAPAVVGVGGGPTIVNFTYLEDRKLAVVRNIISVIKGCEEPDRYVILGNHRDAWTYGAVDPNSGTAVLLDIAARYATLLRAGWRPKRTIILCSWDAEEFGMIGSTEWVEQNLRNIGSKAIAYLNLDCAVQGGGFFVSATPQLDKLLVETMKQVEDPDIEGVSLYETWVSKKGGNSIERLSRADSDFTPFLHHAGVPATDIYFGEDFPFYHTSLDSYEWMAKHGDPLFRRHVTASEVLGLLALSLADDRVLPFDFLSYSNQLLEHADTLSALLDGSEAVELIRASILELAAAAKEVEELKKLDEHDTDEVASSLRLRALNDRLMLAERAFLETEGLTGRPWFKHMLYSPPKDSFSKLSFFPGIADAIYEAKSSNPEGEANINHEICRVARVIRRAADVLRGDLT</sequence>
<dbReference type="InterPro" id="IPR036757">
    <property type="entry name" value="TFR-like_dimer_dom_sf"/>
</dbReference>
<dbReference type="SUPFAM" id="SSF47672">
    <property type="entry name" value="Transferrin receptor-like dimerisation domain"/>
    <property type="match status" value="1"/>
</dbReference>
<protein>
    <recommendedName>
        <fullName evidence="15">glutamate carboxypeptidase II</fullName>
        <ecNumber evidence="15">3.4.17.21</ecNumber>
    </recommendedName>
</protein>
<accession>A0A835QFN1</accession>
<evidence type="ECO:0000259" key="17">
    <source>
        <dbReference type="Pfam" id="PF04389"/>
    </source>
</evidence>
<keyword evidence="6" id="KW-0378">Hydrolase</keyword>
<dbReference type="OrthoDB" id="5841748at2759"/>
<dbReference type="InterPro" id="IPR007365">
    <property type="entry name" value="TFR-like_dimer_dom"/>
</dbReference>
<organism evidence="18 19">
    <name type="scientific">Vanilla planifolia</name>
    <name type="common">Vanilla</name>
    <dbReference type="NCBI Taxonomy" id="51239"/>
    <lineage>
        <taxon>Eukaryota</taxon>
        <taxon>Viridiplantae</taxon>
        <taxon>Streptophyta</taxon>
        <taxon>Embryophyta</taxon>
        <taxon>Tracheophyta</taxon>
        <taxon>Spermatophyta</taxon>
        <taxon>Magnoliopsida</taxon>
        <taxon>Liliopsida</taxon>
        <taxon>Asparagales</taxon>
        <taxon>Orchidaceae</taxon>
        <taxon>Vanilloideae</taxon>
        <taxon>Vanilleae</taxon>
        <taxon>Vanilla</taxon>
    </lineage>
</organism>
<keyword evidence="7" id="KW-0862">Zinc</keyword>
<dbReference type="Proteomes" id="UP000639772">
    <property type="component" value="Chromosome 9"/>
</dbReference>
<gene>
    <name evidence="18" type="ORF">HPP92_018062</name>
</gene>
<dbReference type="FunFam" id="1.20.930.40:FF:000001">
    <property type="entry name" value="N-acetylated-alpha-linked acidic dipeptidase 2"/>
    <property type="match status" value="1"/>
</dbReference>
<dbReference type="Gene3D" id="3.50.30.30">
    <property type="match status" value="1"/>
</dbReference>
<dbReference type="CDD" id="cd08022">
    <property type="entry name" value="M28_PSMA_like"/>
    <property type="match status" value="1"/>
</dbReference>
<evidence type="ECO:0000313" key="18">
    <source>
        <dbReference type="EMBL" id="KAG0468734.1"/>
    </source>
</evidence>
<keyword evidence="8" id="KW-0735">Signal-anchor</keyword>
<dbReference type="GO" id="GO:0004181">
    <property type="term" value="F:metallocarboxypeptidase activity"/>
    <property type="evidence" value="ECO:0007669"/>
    <property type="project" value="UniProtKB-EC"/>
</dbReference>
<keyword evidence="9" id="KW-1133">Transmembrane helix</keyword>
<dbReference type="AlphaFoldDB" id="A0A835QFN1"/>
<dbReference type="GO" id="GO:0050793">
    <property type="term" value="P:regulation of developmental process"/>
    <property type="evidence" value="ECO:0007669"/>
    <property type="project" value="UniProtKB-ARBA"/>
</dbReference>
<keyword evidence="3" id="KW-0645">Protease</keyword>
<evidence type="ECO:0000256" key="3">
    <source>
        <dbReference type="ARBA" id="ARBA00022670"/>
    </source>
</evidence>
<evidence type="ECO:0000256" key="13">
    <source>
        <dbReference type="ARBA" id="ARBA00052003"/>
    </source>
</evidence>
<comment type="subcellular location">
    <subcellularLocation>
        <location evidence="14">Endomembrane system</location>
        <topology evidence="14">Single-pass type II membrane protein</topology>
    </subcellularLocation>
</comment>
<evidence type="ECO:0000256" key="2">
    <source>
        <dbReference type="ARBA" id="ARBA00005634"/>
    </source>
</evidence>
<name>A0A835QFN1_VANPL</name>
<evidence type="ECO:0000256" key="14">
    <source>
        <dbReference type="ARBA" id="ARBA00060399"/>
    </source>
</evidence>
<evidence type="ECO:0000256" key="10">
    <source>
        <dbReference type="ARBA" id="ARBA00023049"/>
    </source>
</evidence>
<dbReference type="PANTHER" id="PTHR10404:SF75">
    <property type="entry name" value="GLUTAMATE CARBOXYPEPTIDASE AMP1-RELATED"/>
    <property type="match status" value="1"/>
</dbReference>
<evidence type="ECO:0000256" key="12">
    <source>
        <dbReference type="ARBA" id="ARBA00023180"/>
    </source>
</evidence>
<dbReference type="InterPro" id="IPR046450">
    <property type="entry name" value="PA_dom_sf"/>
</dbReference>
<dbReference type="GO" id="GO:0012505">
    <property type="term" value="C:endomembrane system"/>
    <property type="evidence" value="ECO:0007669"/>
    <property type="project" value="UniProtKB-SubCell"/>
</dbReference>
<keyword evidence="12" id="KW-0325">Glycoprotein</keyword>
<dbReference type="FunFam" id="3.40.630.10:FF:000164">
    <property type="entry name" value="Os01g0740650 protein"/>
    <property type="match status" value="1"/>
</dbReference>
<keyword evidence="4" id="KW-0812">Transmembrane</keyword>
<dbReference type="PANTHER" id="PTHR10404">
    <property type="entry name" value="N-ACETYLATED-ALPHA-LINKED ACIDIC DIPEPTIDASE"/>
    <property type="match status" value="1"/>
</dbReference>
<evidence type="ECO:0000256" key="7">
    <source>
        <dbReference type="ARBA" id="ARBA00022833"/>
    </source>
</evidence>
<dbReference type="Pfam" id="PF04389">
    <property type="entry name" value="Peptidase_M28"/>
    <property type="match status" value="1"/>
</dbReference>
<evidence type="ECO:0000256" key="11">
    <source>
        <dbReference type="ARBA" id="ARBA00023136"/>
    </source>
</evidence>
<evidence type="ECO:0000256" key="9">
    <source>
        <dbReference type="ARBA" id="ARBA00022989"/>
    </source>
</evidence>
<evidence type="ECO:0000313" key="19">
    <source>
        <dbReference type="Proteomes" id="UP000639772"/>
    </source>
</evidence>
<evidence type="ECO:0000256" key="6">
    <source>
        <dbReference type="ARBA" id="ARBA00022801"/>
    </source>
</evidence>
<comment type="catalytic activity">
    <reaction evidence="13">
        <text>Release of an unsubstituted, C-terminal glutamyl residue, typically from Ac-Asp-Glu or folylpoly-gamma-glutamates.</text>
        <dbReference type="EC" id="3.4.17.21"/>
    </reaction>
</comment>
<comment type="cofactor">
    <cofactor evidence="1">
        <name>Zn(2+)</name>
        <dbReference type="ChEBI" id="CHEBI:29105"/>
    </cofactor>
</comment>
<dbReference type="InterPro" id="IPR007484">
    <property type="entry name" value="Peptidase_M28"/>
</dbReference>
<dbReference type="GO" id="GO:0006508">
    <property type="term" value="P:proteolysis"/>
    <property type="evidence" value="ECO:0007669"/>
    <property type="project" value="UniProtKB-KW"/>
</dbReference>
<dbReference type="Pfam" id="PF04253">
    <property type="entry name" value="TFR_dimer"/>
    <property type="match status" value="1"/>
</dbReference>
<dbReference type="EMBL" id="JADCNM010000009">
    <property type="protein sequence ID" value="KAG0468734.1"/>
    <property type="molecule type" value="Genomic_DNA"/>
</dbReference>
<dbReference type="SUPFAM" id="SSF53187">
    <property type="entry name" value="Zn-dependent exopeptidases"/>
    <property type="match status" value="1"/>
</dbReference>
<dbReference type="GO" id="GO:0046872">
    <property type="term" value="F:metal ion binding"/>
    <property type="evidence" value="ECO:0007669"/>
    <property type="project" value="UniProtKB-KW"/>
</dbReference>
<evidence type="ECO:0000259" key="16">
    <source>
        <dbReference type="Pfam" id="PF04253"/>
    </source>
</evidence>
<dbReference type="SUPFAM" id="SSF52025">
    <property type="entry name" value="PA domain"/>
    <property type="match status" value="1"/>
</dbReference>
<dbReference type="InterPro" id="IPR039373">
    <property type="entry name" value="Peptidase_M28B"/>
</dbReference>
<evidence type="ECO:0000256" key="5">
    <source>
        <dbReference type="ARBA" id="ARBA00022723"/>
    </source>
</evidence>
<evidence type="ECO:0000256" key="1">
    <source>
        <dbReference type="ARBA" id="ARBA00001947"/>
    </source>
</evidence>
<dbReference type="Gene3D" id="1.20.930.40">
    <property type="entry name" value="Transferrin receptor-like, dimerisation domain"/>
    <property type="match status" value="1"/>
</dbReference>
<dbReference type="Gene3D" id="3.40.630.10">
    <property type="entry name" value="Zn peptidases"/>
    <property type="match status" value="1"/>
</dbReference>
<feature type="domain" description="Peptidase M28" evidence="17">
    <location>
        <begin position="323"/>
        <end position="510"/>
    </location>
</feature>
<keyword evidence="11" id="KW-0472">Membrane</keyword>
<comment type="caution">
    <text evidence="18">The sequence shown here is derived from an EMBL/GenBank/DDBJ whole genome shotgun (WGS) entry which is preliminary data.</text>
</comment>
<dbReference type="EC" id="3.4.17.21" evidence="15"/>
<keyword evidence="5" id="KW-0479">Metal-binding</keyword>